<keyword evidence="1" id="KW-0812">Transmembrane</keyword>
<dbReference type="EMBL" id="ASPP01020026">
    <property type="protein sequence ID" value="ETO14448.1"/>
    <property type="molecule type" value="Genomic_DNA"/>
</dbReference>
<protein>
    <submittedName>
        <fullName evidence="2">Uncharacterized protein</fullName>
    </submittedName>
</protein>
<keyword evidence="1" id="KW-1133">Transmembrane helix</keyword>
<reference evidence="2 3" key="1">
    <citation type="journal article" date="2013" name="Curr. Biol.">
        <title>The Genome of the Foraminiferan Reticulomyxa filosa.</title>
        <authorList>
            <person name="Glockner G."/>
            <person name="Hulsmann N."/>
            <person name="Schleicher M."/>
            <person name="Noegel A.A."/>
            <person name="Eichinger L."/>
            <person name="Gallinger C."/>
            <person name="Pawlowski J."/>
            <person name="Sierra R."/>
            <person name="Euteneuer U."/>
            <person name="Pillet L."/>
            <person name="Moustafa A."/>
            <person name="Platzer M."/>
            <person name="Groth M."/>
            <person name="Szafranski K."/>
            <person name="Schliwa M."/>
        </authorList>
    </citation>
    <scope>NUCLEOTIDE SEQUENCE [LARGE SCALE GENOMIC DNA]</scope>
</reference>
<feature type="transmembrane region" description="Helical" evidence="1">
    <location>
        <begin position="175"/>
        <end position="197"/>
    </location>
</feature>
<gene>
    <name evidence="2" type="ORF">RFI_22921</name>
</gene>
<accession>X6MKB9</accession>
<keyword evidence="3" id="KW-1185">Reference proteome</keyword>
<evidence type="ECO:0000313" key="2">
    <source>
        <dbReference type="EMBL" id="ETO14448.1"/>
    </source>
</evidence>
<evidence type="ECO:0000313" key="3">
    <source>
        <dbReference type="Proteomes" id="UP000023152"/>
    </source>
</evidence>
<feature type="transmembrane region" description="Helical" evidence="1">
    <location>
        <begin position="147"/>
        <end position="163"/>
    </location>
</feature>
<proteinExistence type="predicted"/>
<dbReference type="Proteomes" id="UP000023152">
    <property type="component" value="Unassembled WGS sequence"/>
</dbReference>
<evidence type="ECO:0000256" key="1">
    <source>
        <dbReference type="SAM" id="Phobius"/>
    </source>
</evidence>
<sequence>MSKHHDKLDRKKDLSLFRQRFAWGLYECHVPFIFMRDLNEPLKTTFLFRQSSLIVLMRYLGEESFNNLRTFIFSWFTITDMPSLDAQNQRQTFDKLLNYVPLIASTDPSFDHLLSTKLYRLCVYLKIFFFKKNNKCIRKFRSEKMSGYEYGMFIAYSWLFISADNQLLRASFVGVVSLLLRVTVLLMKLIFSCMFIFQIGFRRRFF</sequence>
<keyword evidence="1" id="KW-0472">Membrane</keyword>
<organism evidence="2 3">
    <name type="scientific">Reticulomyxa filosa</name>
    <dbReference type="NCBI Taxonomy" id="46433"/>
    <lineage>
        <taxon>Eukaryota</taxon>
        <taxon>Sar</taxon>
        <taxon>Rhizaria</taxon>
        <taxon>Retaria</taxon>
        <taxon>Foraminifera</taxon>
        <taxon>Monothalamids</taxon>
        <taxon>Reticulomyxidae</taxon>
        <taxon>Reticulomyxa</taxon>
    </lineage>
</organism>
<dbReference type="AlphaFoldDB" id="X6MKB9"/>
<comment type="caution">
    <text evidence="2">The sequence shown here is derived from an EMBL/GenBank/DDBJ whole genome shotgun (WGS) entry which is preliminary data.</text>
</comment>
<name>X6MKB9_RETFI</name>